<dbReference type="GO" id="GO:0005737">
    <property type="term" value="C:cytoplasm"/>
    <property type="evidence" value="ECO:0007669"/>
    <property type="project" value="UniProtKB-SubCell"/>
</dbReference>
<comment type="catalytic activity">
    <reaction evidence="3">
        <text>UTP + H2O = UMP + diphosphate + H(+)</text>
        <dbReference type="Rhea" id="RHEA:29395"/>
        <dbReference type="ChEBI" id="CHEBI:15377"/>
        <dbReference type="ChEBI" id="CHEBI:15378"/>
        <dbReference type="ChEBI" id="CHEBI:33019"/>
        <dbReference type="ChEBI" id="CHEBI:46398"/>
        <dbReference type="ChEBI" id="CHEBI:57865"/>
        <dbReference type="EC" id="3.6.1.9"/>
    </reaction>
</comment>
<dbReference type="Proteomes" id="UP000886814">
    <property type="component" value="Unassembled WGS sequence"/>
</dbReference>
<dbReference type="HAMAP" id="MF_00528">
    <property type="entry name" value="Maf"/>
    <property type="match status" value="1"/>
</dbReference>
<feature type="site" description="Important for substrate specificity" evidence="3">
    <location>
        <position position="12"/>
    </location>
</feature>
<name>A0A9D1PD59_9FIRM</name>
<keyword evidence="3" id="KW-0963">Cytoplasm</keyword>
<feature type="site" description="Important for substrate specificity" evidence="3">
    <location>
        <position position="156"/>
    </location>
</feature>
<organism evidence="4 5">
    <name type="scientific">Candidatus Blautia stercorigallinarum</name>
    <dbReference type="NCBI Taxonomy" id="2838501"/>
    <lineage>
        <taxon>Bacteria</taxon>
        <taxon>Bacillati</taxon>
        <taxon>Bacillota</taxon>
        <taxon>Clostridia</taxon>
        <taxon>Lachnospirales</taxon>
        <taxon>Lachnospiraceae</taxon>
        <taxon>Blautia</taxon>
    </lineage>
</organism>
<reference evidence="4" key="2">
    <citation type="submission" date="2021-04" db="EMBL/GenBank/DDBJ databases">
        <authorList>
            <person name="Gilroy R."/>
        </authorList>
    </citation>
    <scope>NUCLEOTIDE SEQUENCE</scope>
    <source>
        <strain evidence="4">CHK195-9823</strain>
    </source>
</reference>
<accession>A0A9D1PD59</accession>
<evidence type="ECO:0000313" key="5">
    <source>
        <dbReference type="Proteomes" id="UP000886814"/>
    </source>
</evidence>
<proteinExistence type="inferred from homology"/>
<comment type="function">
    <text evidence="3">Nucleoside triphosphate pyrophosphatase that hydrolyzes dTTP and UTP. May have a dual role in cell division arrest and in preventing the incorporation of modified nucleotides into cellular nucleic acids.</text>
</comment>
<feature type="site" description="Important for substrate specificity" evidence="3">
    <location>
        <position position="70"/>
    </location>
</feature>
<dbReference type="Gene3D" id="3.90.950.10">
    <property type="match status" value="1"/>
</dbReference>
<keyword evidence="2 3" id="KW-0378">Hydrolase</keyword>
<comment type="caution">
    <text evidence="3">Lacks conserved residue(s) required for the propagation of feature annotation.</text>
</comment>
<dbReference type="PANTHER" id="PTHR43213:SF5">
    <property type="entry name" value="BIFUNCTIONAL DTTP_UTP PYROPHOSPHATASE_METHYLTRANSFERASE PROTEIN-RELATED"/>
    <property type="match status" value="1"/>
</dbReference>
<dbReference type="PIRSF" id="PIRSF006305">
    <property type="entry name" value="Maf"/>
    <property type="match status" value="1"/>
</dbReference>
<dbReference type="GO" id="GO:0047429">
    <property type="term" value="F:nucleoside triphosphate diphosphatase activity"/>
    <property type="evidence" value="ECO:0007669"/>
    <property type="project" value="UniProtKB-EC"/>
</dbReference>
<dbReference type="AlphaFoldDB" id="A0A9D1PD59"/>
<sequence>MKKIILASASPRRRELLEQIGAVFEVCPAKGEEKITKSDPGEAAEELSLAKCREVFQSLKEDGTVIGADTIVVLDGKILGKPGSGDEAIRMLSALRGRTHQVFTGVTVMSREGEKVQTVTFHESTQVSFYPMSDKEIEEYVLDGEPMDKAGAYGIQGKGAVFIREIQGDYNNVVGLPVARLYQELKNMGIQIRE</sequence>
<evidence type="ECO:0000313" key="4">
    <source>
        <dbReference type="EMBL" id="HIV38172.1"/>
    </source>
</evidence>
<comment type="subcellular location">
    <subcellularLocation>
        <location evidence="3">Cytoplasm</location>
    </subcellularLocation>
</comment>
<comment type="similarity">
    <text evidence="3">Belongs to the Maf family. YhdE subfamily.</text>
</comment>
<comment type="cofactor">
    <cofactor evidence="1 3">
        <name>a divalent metal cation</name>
        <dbReference type="ChEBI" id="CHEBI:60240"/>
    </cofactor>
</comment>
<feature type="active site" description="Proton acceptor" evidence="3">
    <location>
        <position position="69"/>
    </location>
</feature>
<reference evidence="4" key="1">
    <citation type="journal article" date="2021" name="PeerJ">
        <title>Extensive microbial diversity within the chicken gut microbiome revealed by metagenomics and culture.</title>
        <authorList>
            <person name="Gilroy R."/>
            <person name="Ravi A."/>
            <person name="Getino M."/>
            <person name="Pursley I."/>
            <person name="Horton D.L."/>
            <person name="Alikhan N.F."/>
            <person name="Baker D."/>
            <person name="Gharbi K."/>
            <person name="Hall N."/>
            <person name="Watson M."/>
            <person name="Adriaenssens E.M."/>
            <person name="Foster-Nyarko E."/>
            <person name="Jarju S."/>
            <person name="Secka A."/>
            <person name="Antonio M."/>
            <person name="Oren A."/>
            <person name="Chaudhuri R.R."/>
            <person name="La Ragione R."/>
            <person name="Hildebrand F."/>
            <person name="Pallen M.J."/>
        </authorList>
    </citation>
    <scope>NUCLEOTIDE SEQUENCE</scope>
    <source>
        <strain evidence="4">CHK195-9823</strain>
    </source>
</reference>
<dbReference type="InterPro" id="IPR029001">
    <property type="entry name" value="ITPase-like_fam"/>
</dbReference>
<protein>
    <recommendedName>
        <fullName evidence="3">dTTP/UTP pyrophosphatase</fullName>
        <shortName evidence="3">dTTPase/UTPase</shortName>
        <ecNumber evidence="3">3.6.1.9</ecNumber>
    </recommendedName>
    <alternativeName>
        <fullName evidence="3">Nucleoside triphosphate pyrophosphatase</fullName>
    </alternativeName>
    <alternativeName>
        <fullName evidence="3">Nucleotide pyrophosphatase</fullName>
        <shortName evidence="3">Nucleotide PPase</shortName>
    </alternativeName>
</protein>
<dbReference type="EMBL" id="DXIQ01000025">
    <property type="protein sequence ID" value="HIV38172.1"/>
    <property type="molecule type" value="Genomic_DNA"/>
</dbReference>
<dbReference type="CDD" id="cd00555">
    <property type="entry name" value="Maf"/>
    <property type="match status" value="1"/>
</dbReference>
<dbReference type="SUPFAM" id="SSF52972">
    <property type="entry name" value="ITPase-like"/>
    <property type="match status" value="1"/>
</dbReference>
<comment type="catalytic activity">
    <reaction evidence="3">
        <text>dTTP + H2O = dTMP + diphosphate + H(+)</text>
        <dbReference type="Rhea" id="RHEA:28534"/>
        <dbReference type="ChEBI" id="CHEBI:15377"/>
        <dbReference type="ChEBI" id="CHEBI:15378"/>
        <dbReference type="ChEBI" id="CHEBI:33019"/>
        <dbReference type="ChEBI" id="CHEBI:37568"/>
        <dbReference type="ChEBI" id="CHEBI:63528"/>
        <dbReference type="EC" id="3.6.1.9"/>
    </reaction>
</comment>
<dbReference type="Pfam" id="PF02545">
    <property type="entry name" value="Maf"/>
    <property type="match status" value="1"/>
</dbReference>
<evidence type="ECO:0000256" key="2">
    <source>
        <dbReference type="ARBA" id="ARBA00022801"/>
    </source>
</evidence>
<dbReference type="NCBIfam" id="TIGR00172">
    <property type="entry name" value="maf"/>
    <property type="match status" value="1"/>
</dbReference>
<dbReference type="InterPro" id="IPR003697">
    <property type="entry name" value="Maf-like"/>
</dbReference>
<gene>
    <name evidence="4" type="primary">maf</name>
    <name evidence="4" type="ORF">H9747_04115</name>
</gene>
<keyword evidence="3" id="KW-0546">Nucleotide metabolism</keyword>
<dbReference type="EC" id="3.6.1.9" evidence="3"/>
<dbReference type="PANTHER" id="PTHR43213">
    <property type="entry name" value="BIFUNCTIONAL DTTP/UTP PYROPHOSPHATASE/METHYLTRANSFERASE PROTEIN-RELATED"/>
    <property type="match status" value="1"/>
</dbReference>
<comment type="caution">
    <text evidence="4">The sequence shown here is derived from an EMBL/GenBank/DDBJ whole genome shotgun (WGS) entry which is preliminary data.</text>
</comment>
<evidence type="ECO:0000256" key="1">
    <source>
        <dbReference type="ARBA" id="ARBA00001968"/>
    </source>
</evidence>
<dbReference type="GO" id="GO:0009117">
    <property type="term" value="P:nucleotide metabolic process"/>
    <property type="evidence" value="ECO:0007669"/>
    <property type="project" value="UniProtKB-KW"/>
</dbReference>
<evidence type="ECO:0000256" key="3">
    <source>
        <dbReference type="HAMAP-Rule" id="MF_00528"/>
    </source>
</evidence>